<dbReference type="AlphaFoldDB" id="A0A0W0V914"/>
<comment type="caution">
    <text evidence="13">The sequence shown here is derived from an EMBL/GenBank/DDBJ whole genome shotgun (WGS) entry which is preliminary data.</text>
</comment>
<keyword evidence="8 11" id="KW-1133">Transmembrane helix</keyword>
<dbReference type="Pfam" id="PF17820">
    <property type="entry name" value="PDZ_6"/>
    <property type="match status" value="1"/>
</dbReference>
<evidence type="ECO:0000256" key="7">
    <source>
        <dbReference type="ARBA" id="ARBA00022833"/>
    </source>
</evidence>
<dbReference type="InterPro" id="IPR008915">
    <property type="entry name" value="Peptidase_M50"/>
</dbReference>
<feature type="transmembrane region" description="Helical" evidence="11">
    <location>
        <begin position="330"/>
        <end position="349"/>
    </location>
</feature>
<dbReference type="PANTHER" id="PTHR42837">
    <property type="entry name" value="REGULATOR OF SIGMA-E PROTEASE RSEP"/>
    <property type="match status" value="1"/>
</dbReference>
<dbReference type="SUPFAM" id="SSF50156">
    <property type="entry name" value="PDZ domain-like"/>
    <property type="match status" value="1"/>
</dbReference>
<dbReference type="InterPro" id="IPR001478">
    <property type="entry name" value="PDZ"/>
</dbReference>
<dbReference type="GO" id="GO:0006508">
    <property type="term" value="P:proteolysis"/>
    <property type="evidence" value="ECO:0007669"/>
    <property type="project" value="UniProtKB-KW"/>
</dbReference>
<proteinExistence type="inferred from homology"/>
<evidence type="ECO:0000256" key="4">
    <source>
        <dbReference type="ARBA" id="ARBA00022670"/>
    </source>
</evidence>
<keyword evidence="5 11" id="KW-0812">Transmembrane</keyword>
<evidence type="ECO:0000256" key="11">
    <source>
        <dbReference type="SAM" id="Phobius"/>
    </source>
</evidence>
<keyword evidence="6" id="KW-0378">Hydrolase</keyword>
<evidence type="ECO:0000256" key="6">
    <source>
        <dbReference type="ARBA" id="ARBA00022801"/>
    </source>
</evidence>
<dbReference type="InterPro" id="IPR036034">
    <property type="entry name" value="PDZ_sf"/>
</dbReference>
<feature type="domain" description="PDZ" evidence="12">
    <location>
        <begin position="119"/>
        <end position="183"/>
    </location>
</feature>
<name>A0A0W0V914_9GAMM</name>
<evidence type="ECO:0000256" key="3">
    <source>
        <dbReference type="ARBA" id="ARBA00007931"/>
    </source>
</evidence>
<dbReference type="PANTHER" id="PTHR42837:SF2">
    <property type="entry name" value="MEMBRANE METALLOPROTEASE ARASP2, CHLOROPLASTIC-RELATED"/>
    <property type="match status" value="1"/>
</dbReference>
<protein>
    <submittedName>
        <fullName evidence="13">Membrane associated zinc metalloprotease</fullName>
    </submittedName>
</protein>
<dbReference type="RefSeq" id="WP_058470473.1">
    <property type="nucleotide sequence ID" value="NZ_CAAAIC010000002.1"/>
</dbReference>
<feature type="transmembrane region" description="Helical" evidence="11">
    <location>
        <begin position="239"/>
        <end position="265"/>
    </location>
</feature>
<organism evidence="13 14">
    <name type="scientific">Legionella jordanis</name>
    <dbReference type="NCBI Taxonomy" id="456"/>
    <lineage>
        <taxon>Bacteria</taxon>
        <taxon>Pseudomonadati</taxon>
        <taxon>Pseudomonadota</taxon>
        <taxon>Gammaproteobacteria</taxon>
        <taxon>Legionellales</taxon>
        <taxon>Legionellaceae</taxon>
        <taxon>Legionella</taxon>
    </lineage>
</organism>
<evidence type="ECO:0000259" key="12">
    <source>
        <dbReference type="PROSITE" id="PS50106"/>
    </source>
</evidence>
<feature type="transmembrane region" description="Helical" evidence="11">
    <location>
        <begin position="91"/>
        <end position="117"/>
    </location>
</feature>
<keyword evidence="10 11" id="KW-0472">Membrane</keyword>
<dbReference type="Pfam" id="PF02163">
    <property type="entry name" value="Peptidase_M50"/>
    <property type="match status" value="1"/>
</dbReference>
<gene>
    <name evidence="13" type="ORF">Ljor_0941</name>
</gene>
<evidence type="ECO:0000256" key="10">
    <source>
        <dbReference type="ARBA" id="ARBA00023136"/>
    </source>
</evidence>
<keyword evidence="14" id="KW-1185">Reference proteome</keyword>
<dbReference type="GO" id="GO:0004222">
    <property type="term" value="F:metalloendopeptidase activity"/>
    <property type="evidence" value="ECO:0007669"/>
    <property type="project" value="InterPro"/>
</dbReference>
<dbReference type="SMART" id="SM00228">
    <property type="entry name" value="PDZ"/>
    <property type="match status" value="1"/>
</dbReference>
<dbReference type="Gene3D" id="2.30.42.10">
    <property type="match status" value="1"/>
</dbReference>
<comment type="cofactor">
    <cofactor evidence="1">
        <name>Zn(2+)</name>
        <dbReference type="ChEBI" id="CHEBI:29105"/>
    </cofactor>
</comment>
<dbReference type="STRING" id="456.Ljor_0941"/>
<accession>A0A0W0V914</accession>
<evidence type="ECO:0000313" key="13">
    <source>
        <dbReference type="EMBL" id="KTD16635.1"/>
    </source>
</evidence>
<keyword evidence="4 13" id="KW-0645">Protease</keyword>
<evidence type="ECO:0000256" key="8">
    <source>
        <dbReference type="ARBA" id="ARBA00022989"/>
    </source>
</evidence>
<dbReference type="GO" id="GO:0016020">
    <property type="term" value="C:membrane"/>
    <property type="evidence" value="ECO:0007669"/>
    <property type="project" value="UniProtKB-SubCell"/>
</dbReference>
<keyword evidence="7" id="KW-0862">Zinc</keyword>
<dbReference type="InterPro" id="IPR041489">
    <property type="entry name" value="PDZ_6"/>
</dbReference>
<comment type="subcellular location">
    <subcellularLocation>
        <location evidence="2">Membrane</location>
        <topology evidence="2">Multi-pass membrane protein</topology>
    </subcellularLocation>
</comment>
<sequence length="357" mass="39651">MLWGLLAILLTLILVVGIHEAGHALAARVFSVKIQRIFIGFGKPLMRWRSQSGIEWGWGIWPLGGYVLLLNTRIQPVPEEQWPYCFDKKPIWIRCVILVSGALANLLCSILAFSLMFTLGFRQVPPIVQEVAPNSIAAQAGLQSGDVVLQFDGHSVSSWQEAGMAIIMSLGQKEVGISVKDKRGSMRYAKMDLSSWRYLPQNRYLLTSLGIKPLPAKWAGYEFRRENPGLAILHALKKVWQLLVFFLVMIKLLLTGVLPFALLLGPIGLLSISAQSFLQGLAVFLNFIGTLGLAVAVINLFPIPGLDGGSIVYALIEKIRGKPVSKEMEILLQQLFAIVFVIVMIQLLLNDAKRYFQ</sequence>
<dbReference type="Proteomes" id="UP000055035">
    <property type="component" value="Unassembled WGS sequence"/>
</dbReference>
<dbReference type="PROSITE" id="PS50106">
    <property type="entry name" value="PDZ"/>
    <property type="match status" value="1"/>
</dbReference>
<dbReference type="PATRIC" id="fig|456.5.peg.999"/>
<dbReference type="InterPro" id="IPR004387">
    <property type="entry name" value="Pept_M50_Zn"/>
</dbReference>
<evidence type="ECO:0000256" key="9">
    <source>
        <dbReference type="ARBA" id="ARBA00023049"/>
    </source>
</evidence>
<dbReference type="EMBL" id="LNYJ01000011">
    <property type="protein sequence ID" value="KTD16635.1"/>
    <property type="molecule type" value="Genomic_DNA"/>
</dbReference>
<keyword evidence="9 13" id="KW-0482">Metalloprotease</keyword>
<evidence type="ECO:0000256" key="1">
    <source>
        <dbReference type="ARBA" id="ARBA00001947"/>
    </source>
</evidence>
<reference evidence="13 14" key="1">
    <citation type="submission" date="2015-11" db="EMBL/GenBank/DDBJ databases">
        <title>Genomic analysis of 38 Legionella species identifies large and diverse effector repertoires.</title>
        <authorList>
            <person name="Burstein D."/>
            <person name="Amaro F."/>
            <person name="Zusman T."/>
            <person name="Lifshitz Z."/>
            <person name="Cohen O."/>
            <person name="Gilbert J.A."/>
            <person name="Pupko T."/>
            <person name="Shuman H.A."/>
            <person name="Segal G."/>
        </authorList>
    </citation>
    <scope>NUCLEOTIDE SEQUENCE [LARGE SCALE GENOMIC DNA]</scope>
    <source>
        <strain evidence="13 14">BL-540</strain>
    </source>
</reference>
<evidence type="ECO:0000313" key="14">
    <source>
        <dbReference type="Proteomes" id="UP000055035"/>
    </source>
</evidence>
<feature type="transmembrane region" description="Helical" evidence="11">
    <location>
        <begin position="277"/>
        <end position="301"/>
    </location>
</feature>
<evidence type="ECO:0000256" key="5">
    <source>
        <dbReference type="ARBA" id="ARBA00022692"/>
    </source>
</evidence>
<comment type="similarity">
    <text evidence="3">Belongs to the peptidase M50B family.</text>
</comment>
<evidence type="ECO:0000256" key="2">
    <source>
        <dbReference type="ARBA" id="ARBA00004141"/>
    </source>
</evidence>
<dbReference type="OrthoDB" id="9782003at2"/>